<evidence type="ECO:0000313" key="1">
    <source>
        <dbReference type="EMBL" id="MCD9638120.1"/>
    </source>
</evidence>
<accession>A0ABS8UTC1</accession>
<protein>
    <submittedName>
        <fullName evidence="1">Uncharacterized protein</fullName>
    </submittedName>
</protein>
<comment type="caution">
    <text evidence="1">The sequence shown here is derived from an EMBL/GenBank/DDBJ whole genome shotgun (WGS) entry which is preliminary data.</text>
</comment>
<gene>
    <name evidence="1" type="ORF">HAX54_021852</name>
</gene>
<dbReference type="Proteomes" id="UP000823775">
    <property type="component" value="Unassembled WGS sequence"/>
</dbReference>
<keyword evidence="2" id="KW-1185">Reference proteome</keyword>
<proteinExistence type="predicted"/>
<evidence type="ECO:0000313" key="2">
    <source>
        <dbReference type="Proteomes" id="UP000823775"/>
    </source>
</evidence>
<organism evidence="1 2">
    <name type="scientific">Datura stramonium</name>
    <name type="common">Jimsonweed</name>
    <name type="synonym">Common thornapple</name>
    <dbReference type="NCBI Taxonomy" id="4076"/>
    <lineage>
        <taxon>Eukaryota</taxon>
        <taxon>Viridiplantae</taxon>
        <taxon>Streptophyta</taxon>
        <taxon>Embryophyta</taxon>
        <taxon>Tracheophyta</taxon>
        <taxon>Spermatophyta</taxon>
        <taxon>Magnoliopsida</taxon>
        <taxon>eudicotyledons</taxon>
        <taxon>Gunneridae</taxon>
        <taxon>Pentapetalae</taxon>
        <taxon>asterids</taxon>
        <taxon>lamiids</taxon>
        <taxon>Solanales</taxon>
        <taxon>Solanaceae</taxon>
        <taxon>Solanoideae</taxon>
        <taxon>Datureae</taxon>
        <taxon>Datura</taxon>
    </lineage>
</organism>
<dbReference type="EMBL" id="JACEIK010002624">
    <property type="protein sequence ID" value="MCD9638120.1"/>
    <property type="molecule type" value="Genomic_DNA"/>
</dbReference>
<name>A0ABS8UTC1_DATST</name>
<reference evidence="1 2" key="1">
    <citation type="journal article" date="2021" name="BMC Genomics">
        <title>Datura genome reveals duplications of psychoactive alkaloid biosynthetic genes and high mutation rate following tissue culture.</title>
        <authorList>
            <person name="Rajewski A."/>
            <person name="Carter-House D."/>
            <person name="Stajich J."/>
            <person name="Litt A."/>
        </authorList>
    </citation>
    <scope>NUCLEOTIDE SEQUENCE [LARGE SCALE GENOMIC DNA]</scope>
    <source>
        <strain evidence="1">AR-01</strain>
    </source>
</reference>
<sequence length="92" mass="10285">MIMAIVQECQGLPLALVEDGRALRDHDIKIEHLARYGMGKQLFIDVDKIDEARSRAHLRVGELKASDGLNCPKLQILLGENEGFELIPDGFE</sequence>